<dbReference type="PANTHER" id="PTHR21496">
    <property type="entry name" value="FERREDOXIN-RELATED"/>
    <property type="match status" value="1"/>
</dbReference>
<comment type="caution">
    <text evidence="6">The sequence shown here is derived from an EMBL/GenBank/DDBJ whole genome shotgun (WGS) entry which is preliminary data.</text>
</comment>
<dbReference type="Pfam" id="PF00355">
    <property type="entry name" value="Rieske"/>
    <property type="match status" value="1"/>
</dbReference>
<sequence length="149" mass="16503">MKYMIKFTPVFKIDDLPPGKRRKVDIGDEEILIANVKGEIYAVSDRCGHMGVSLSVGEFVNSEIECPLHGTIFDMRTGKVVTEESRKNYLRKFRKDINELLSVLGVPPVKTKALKTYPVEVKDGVVSVGIEEGDKCEKCDCLPAQAGGK</sequence>
<evidence type="ECO:0000313" key="7">
    <source>
        <dbReference type="Proteomes" id="UP000034569"/>
    </source>
</evidence>
<dbReference type="GO" id="GO:0046872">
    <property type="term" value="F:metal ion binding"/>
    <property type="evidence" value="ECO:0007669"/>
    <property type="project" value="UniProtKB-KW"/>
</dbReference>
<keyword evidence="1" id="KW-0001">2Fe-2S</keyword>
<keyword evidence="2" id="KW-0479">Metal-binding</keyword>
<evidence type="ECO:0000256" key="4">
    <source>
        <dbReference type="ARBA" id="ARBA00023014"/>
    </source>
</evidence>
<keyword evidence="3" id="KW-0408">Iron</keyword>
<keyword evidence="4" id="KW-0411">Iron-sulfur</keyword>
<reference evidence="6 7" key="1">
    <citation type="journal article" date="2015" name="Nature">
        <title>rRNA introns, odd ribosomes, and small enigmatic genomes across a large radiation of phyla.</title>
        <authorList>
            <person name="Brown C.T."/>
            <person name="Hug L.A."/>
            <person name="Thomas B.C."/>
            <person name="Sharon I."/>
            <person name="Castelle C.J."/>
            <person name="Singh A."/>
            <person name="Wilkins M.J."/>
            <person name="Williams K.H."/>
            <person name="Banfield J.F."/>
        </authorList>
    </citation>
    <scope>NUCLEOTIDE SEQUENCE [LARGE SCALE GENOMIC DNA]</scope>
</reference>
<dbReference type="Gene3D" id="2.102.10.10">
    <property type="entry name" value="Rieske [2Fe-2S] iron-sulphur domain"/>
    <property type="match status" value="1"/>
</dbReference>
<evidence type="ECO:0000256" key="1">
    <source>
        <dbReference type="ARBA" id="ARBA00022714"/>
    </source>
</evidence>
<dbReference type="InterPro" id="IPR017941">
    <property type="entry name" value="Rieske_2Fe-2S"/>
</dbReference>
<proteinExistence type="predicted"/>
<evidence type="ECO:0000313" key="6">
    <source>
        <dbReference type="EMBL" id="KKU20514.1"/>
    </source>
</evidence>
<protein>
    <submittedName>
        <fullName evidence="6">Rieske (2Fe-2S) domain protein</fullName>
    </submittedName>
</protein>
<dbReference type="AlphaFoldDB" id="A0A0G1NIT8"/>
<dbReference type="SUPFAM" id="SSF50022">
    <property type="entry name" value="ISP domain"/>
    <property type="match status" value="1"/>
</dbReference>
<dbReference type="EMBL" id="LCLU01000047">
    <property type="protein sequence ID" value="KKU20514.1"/>
    <property type="molecule type" value="Genomic_DNA"/>
</dbReference>
<dbReference type="GO" id="GO:0051537">
    <property type="term" value="F:2 iron, 2 sulfur cluster binding"/>
    <property type="evidence" value="ECO:0007669"/>
    <property type="project" value="UniProtKB-KW"/>
</dbReference>
<evidence type="ECO:0000256" key="2">
    <source>
        <dbReference type="ARBA" id="ARBA00022723"/>
    </source>
</evidence>
<dbReference type="PANTHER" id="PTHR21496:SF23">
    <property type="entry name" value="3-PHENYLPROPIONATE_CINNAMIC ACID DIOXYGENASE FERREDOXIN SUBUNIT"/>
    <property type="match status" value="1"/>
</dbReference>
<feature type="domain" description="Rieske" evidence="5">
    <location>
        <begin position="8"/>
        <end position="128"/>
    </location>
</feature>
<organism evidence="6 7">
    <name type="scientific">Candidatus Azambacteria bacterium GW2011_GWC1_46_13</name>
    <dbReference type="NCBI Taxonomy" id="1618619"/>
    <lineage>
        <taxon>Bacteria</taxon>
        <taxon>Candidatus Azamiibacteriota</taxon>
    </lineage>
</organism>
<dbReference type="PROSITE" id="PS51296">
    <property type="entry name" value="RIESKE"/>
    <property type="match status" value="1"/>
</dbReference>
<evidence type="ECO:0000256" key="3">
    <source>
        <dbReference type="ARBA" id="ARBA00023004"/>
    </source>
</evidence>
<gene>
    <name evidence="6" type="ORF">UX33_C0047G0002</name>
</gene>
<name>A0A0G1NIT8_9BACT</name>
<dbReference type="InterPro" id="IPR036922">
    <property type="entry name" value="Rieske_2Fe-2S_sf"/>
</dbReference>
<dbReference type="Proteomes" id="UP000034569">
    <property type="component" value="Unassembled WGS sequence"/>
</dbReference>
<evidence type="ECO:0000259" key="5">
    <source>
        <dbReference type="PROSITE" id="PS51296"/>
    </source>
</evidence>
<accession>A0A0G1NIT8</accession>